<gene>
    <name evidence="1" type="ORF">IHE45_01G048200</name>
</gene>
<name>A0ACB7WU09_DIOAL</name>
<accession>A0ACB7WU09</accession>
<dbReference type="Proteomes" id="UP000827976">
    <property type="component" value="Chromosome 1"/>
</dbReference>
<keyword evidence="2" id="KW-1185">Reference proteome</keyword>
<dbReference type="EMBL" id="CM037011">
    <property type="protein sequence ID" value="KAH7692181.1"/>
    <property type="molecule type" value="Genomic_DNA"/>
</dbReference>
<evidence type="ECO:0000313" key="2">
    <source>
        <dbReference type="Proteomes" id="UP000827976"/>
    </source>
</evidence>
<proteinExistence type="predicted"/>
<protein>
    <submittedName>
        <fullName evidence="1">Uncharacterized protein</fullName>
    </submittedName>
</protein>
<comment type="caution">
    <text evidence="1">The sequence shown here is derived from an EMBL/GenBank/DDBJ whole genome shotgun (WGS) entry which is preliminary data.</text>
</comment>
<organism evidence="1 2">
    <name type="scientific">Dioscorea alata</name>
    <name type="common">Purple yam</name>
    <dbReference type="NCBI Taxonomy" id="55571"/>
    <lineage>
        <taxon>Eukaryota</taxon>
        <taxon>Viridiplantae</taxon>
        <taxon>Streptophyta</taxon>
        <taxon>Embryophyta</taxon>
        <taxon>Tracheophyta</taxon>
        <taxon>Spermatophyta</taxon>
        <taxon>Magnoliopsida</taxon>
        <taxon>Liliopsida</taxon>
        <taxon>Dioscoreales</taxon>
        <taxon>Dioscoreaceae</taxon>
        <taxon>Dioscorea</taxon>
    </lineage>
</organism>
<reference evidence="2" key="1">
    <citation type="journal article" date="2022" name="Nat. Commun.">
        <title>Chromosome evolution and the genetic basis of agronomically important traits in greater yam.</title>
        <authorList>
            <person name="Bredeson J.V."/>
            <person name="Lyons J.B."/>
            <person name="Oniyinde I.O."/>
            <person name="Okereke N.R."/>
            <person name="Kolade O."/>
            <person name="Nnabue I."/>
            <person name="Nwadili C.O."/>
            <person name="Hribova E."/>
            <person name="Parker M."/>
            <person name="Nwogha J."/>
            <person name="Shu S."/>
            <person name="Carlson J."/>
            <person name="Kariba R."/>
            <person name="Muthemba S."/>
            <person name="Knop K."/>
            <person name="Barton G.J."/>
            <person name="Sherwood A.V."/>
            <person name="Lopez-Montes A."/>
            <person name="Asiedu R."/>
            <person name="Jamnadass R."/>
            <person name="Muchugi A."/>
            <person name="Goodstein D."/>
            <person name="Egesi C.N."/>
            <person name="Featherston J."/>
            <person name="Asfaw A."/>
            <person name="Simpson G.G."/>
            <person name="Dolezel J."/>
            <person name="Hendre P.S."/>
            <person name="Van Deynze A."/>
            <person name="Kumar P.L."/>
            <person name="Obidiegwu J.E."/>
            <person name="Bhattacharjee R."/>
            <person name="Rokhsar D.S."/>
        </authorList>
    </citation>
    <scope>NUCLEOTIDE SEQUENCE [LARGE SCALE GENOMIC DNA]</scope>
    <source>
        <strain evidence="2">cv. TDa95/00328</strain>
    </source>
</reference>
<sequence length="202" mass="22552">MSEISCQISCQKEENSISSCSCVNEVKVAQLKSPVMMGCKSLGTCEGEHTYQVNNQTSIAVQFDSRKACNVVRMKDCYMKDHHLLGQTEEMKPLTSVGFSVNQPMIGVGKMSPLSTIYYQVNQSHHLSLSHELAMALCLPTLSFENETPILEECDRDSLKKMMTPIGLFIRLIKVDSSHLTGTDSQHDEFDMVDSDLRIVHA</sequence>
<evidence type="ECO:0000313" key="1">
    <source>
        <dbReference type="EMBL" id="KAH7692181.1"/>
    </source>
</evidence>